<dbReference type="EC" id="2.1.1.222" evidence="5"/>
<dbReference type="InterPro" id="IPR010233">
    <property type="entry name" value="UbiG_MeTrfase"/>
</dbReference>
<dbReference type="Pfam" id="PF13489">
    <property type="entry name" value="Methyltransf_23"/>
    <property type="match status" value="1"/>
</dbReference>
<evidence type="ECO:0000256" key="4">
    <source>
        <dbReference type="ARBA" id="ARBA00022691"/>
    </source>
</evidence>
<dbReference type="GO" id="GO:0010420">
    <property type="term" value="F:polyprenyldihydroxybenzoate methyltransferase activity"/>
    <property type="evidence" value="ECO:0007669"/>
    <property type="project" value="InterPro"/>
</dbReference>
<dbReference type="EMBL" id="PIPI01000003">
    <property type="protein sequence ID" value="RUO20191.1"/>
    <property type="molecule type" value="Genomic_DNA"/>
</dbReference>
<gene>
    <name evidence="5" type="primary">ubiG</name>
    <name evidence="6" type="ORF">CWE06_06075</name>
</gene>
<keyword evidence="3 5" id="KW-0831">Ubiquinone biosynthesis</keyword>
<proteinExistence type="inferred from homology"/>
<accession>A0A432VUR7</accession>
<evidence type="ECO:0000256" key="1">
    <source>
        <dbReference type="ARBA" id="ARBA00022603"/>
    </source>
</evidence>
<evidence type="ECO:0000256" key="3">
    <source>
        <dbReference type="ARBA" id="ARBA00022688"/>
    </source>
</evidence>
<dbReference type="NCBIfam" id="TIGR01983">
    <property type="entry name" value="UbiG"/>
    <property type="match status" value="1"/>
</dbReference>
<feature type="binding site" evidence="5">
    <location>
        <position position="94"/>
    </location>
    <ligand>
        <name>S-adenosyl-L-methionine</name>
        <dbReference type="ChEBI" id="CHEBI:59789"/>
    </ligand>
</feature>
<dbReference type="RefSeq" id="WP_126792196.1">
    <property type="nucleotide sequence ID" value="NZ_PIPI01000003.1"/>
</dbReference>
<protein>
    <recommendedName>
        <fullName evidence="5">Ubiquinone biosynthesis O-methyltransferase</fullName>
    </recommendedName>
    <alternativeName>
        <fullName evidence="5">2-polyprenyl-6-hydroxyphenol methylase</fullName>
        <ecNumber evidence="5">2.1.1.222</ecNumber>
    </alternativeName>
    <alternativeName>
        <fullName evidence="5">3-demethylubiquinone 3-O-methyltransferase</fullName>
        <ecNumber evidence="5">2.1.1.64</ecNumber>
    </alternativeName>
</protein>
<dbReference type="Gene3D" id="3.40.50.150">
    <property type="entry name" value="Vaccinia Virus protein VP39"/>
    <property type="match status" value="1"/>
</dbReference>
<comment type="catalytic activity">
    <reaction evidence="5">
        <text>a 3-(all-trans-polyprenyl)benzene-1,2-diol + S-adenosyl-L-methionine = a 2-methoxy-6-(all-trans-polyprenyl)phenol + S-adenosyl-L-homocysteine + H(+)</text>
        <dbReference type="Rhea" id="RHEA:31411"/>
        <dbReference type="Rhea" id="RHEA-COMP:9550"/>
        <dbReference type="Rhea" id="RHEA-COMP:9551"/>
        <dbReference type="ChEBI" id="CHEBI:15378"/>
        <dbReference type="ChEBI" id="CHEBI:57856"/>
        <dbReference type="ChEBI" id="CHEBI:59789"/>
        <dbReference type="ChEBI" id="CHEBI:62729"/>
        <dbReference type="ChEBI" id="CHEBI:62731"/>
        <dbReference type="EC" id="2.1.1.222"/>
    </reaction>
</comment>
<feature type="binding site" evidence="5">
    <location>
        <position position="42"/>
    </location>
    <ligand>
        <name>S-adenosyl-L-methionine</name>
        <dbReference type="ChEBI" id="CHEBI:59789"/>
    </ligand>
</feature>
<name>A0A432VUR7_9GAMM</name>
<dbReference type="PANTHER" id="PTHR43464:SF19">
    <property type="entry name" value="UBIQUINONE BIOSYNTHESIS O-METHYLTRANSFERASE, MITOCHONDRIAL"/>
    <property type="match status" value="1"/>
</dbReference>
<reference evidence="6 7" key="1">
    <citation type="journal article" date="2011" name="Front. Microbiol.">
        <title>Genomic signatures of strain selection and enhancement in Bacillus atrophaeus var. globigii, a historical biowarfare simulant.</title>
        <authorList>
            <person name="Gibbons H.S."/>
            <person name="Broomall S.M."/>
            <person name="McNew L.A."/>
            <person name="Daligault H."/>
            <person name="Chapman C."/>
            <person name="Bruce D."/>
            <person name="Karavis M."/>
            <person name="Krepps M."/>
            <person name="McGregor P.A."/>
            <person name="Hong C."/>
            <person name="Park K.H."/>
            <person name="Akmal A."/>
            <person name="Feldman A."/>
            <person name="Lin J.S."/>
            <person name="Chang W.E."/>
            <person name="Higgs B.W."/>
            <person name="Demirev P."/>
            <person name="Lindquist J."/>
            <person name="Liem A."/>
            <person name="Fochler E."/>
            <person name="Read T.D."/>
            <person name="Tapia R."/>
            <person name="Johnson S."/>
            <person name="Bishop-Lilly K.A."/>
            <person name="Detter C."/>
            <person name="Han C."/>
            <person name="Sozhamannan S."/>
            <person name="Rosenzweig C.N."/>
            <person name="Skowronski E.W."/>
        </authorList>
    </citation>
    <scope>NUCLEOTIDE SEQUENCE [LARGE SCALE GENOMIC DNA]</scope>
    <source>
        <strain evidence="6 7">AK5</strain>
    </source>
</reference>
<dbReference type="GO" id="GO:0032259">
    <property type="term" value="P:methylation"/>
    <property type="evidence" value="ECO:0007669"/>
    <property type="project" value="UniProtKB-KW"/>
</dbReference>
<dbReference type="CDD" id="cd02440">
    <property type="entry name" value="AdoMet_MTases"/>
    <property type="match status" value="1"/>
</dbReference>
<evidence type="ECO:0000313" key="6">
    <source>
        <dbReference type="EMBL" id="RUO20191.1"/>
    </source>
</evidence>
<dbReference type="OrthoDB" id="9801538at2"/>
<dbReference type="HAMAP" id="MF_00472">
    <property type="entry name" value="UbiG"/>
    <property type="match status" value="1"/>
</dbReference>
<dbReference type="Proteomes" id="UP000288212">
    <property type="component" value="Unassembled WGS sequence"/>
</dbReference>
<comment type="pathway">
    <text evidence="5">Cofactor biosynthesis; ubiquinone biosynthesis.</text>
</comment>
<keyword evidence="1 5" id="KW-0489">Methyltransferase</keyword>
<evidence type="ECO:0000256" key="2">
    <source>
        <dbReference type="ARBA" id="ARBA00022679"/>
    </source>
</evidence>
<dbReference type="GO" id="GO:0061542">
    <property type="term" value="F:3-demethylubiquinol 3-O-methyltransferase activity"/>
    <property type="evidence" value="ECO:0007669"/>
    <property type="project" value="UniProtKB-UniRule"/>
</dbReference>
<keyword evidence="7" id="KW-1185">Reference proteome</keyword>
<comment type="similarity">
    <text evidence="5">Belongs to the methyltransferase superfamily. UbiG/COQ3 family.</text>
</comment>
<dbReference type="PANTHER" id="PTHR43464">
    <property type="entry name" value="METHYLTRANSFERASE"/>
    <property type="match status" value="1"/>
</dbReference>
<comment type="function">
    <text evidence="5">O-methyltransferase that catalyzes the 2 O-methylation steps in the ubiquinone biosynthetic pathway.</text>
</comment>
<dbReference type="EC" id="2.1.1.64" evidence="5"/>
<dbReference type="GO" id="GO:0102208">
    <property type="term" value="F:2-polyprenyl-6-hydroxyphenol methylase activity"/>
    <property type="evidence" value="ECO:0007669"/>
    <property type="project" value="UniProtKB-EC"/>
</dbReference>
<dbReference type="SUPFAM" id="SSF53335">
    <property type="entry name" value="S-adenosyl-L-methionine-dependent methyltransferases"/>
    <property type="match status" value="1"/>
</dbReference>
<evidence type="ECO:0000313" key="7">
    <source>
        <dbReference type="Proteomes" id="UP000288212"/>
    </source>
</evidence>
<feature type="binding site" evidence="5">
    <location>
        <position position="73"/>
    </location>
    <ligand>
        <name>S-adenosyl-L-methionine</name>
        <dbReference type="ChEBI" id="CHEBI:59789"/>
    </ligand>
</feature>
<comment type="catalytic activity">
    <reaction evidence="5">
        <text>a 3-demethylubiquinol + S-adenosyl-L-methionine = a ubiquinol + S-adenosyl-L-homocysteine + H(+)</text>
        <dbReference type="Rhea" id="RHEA:44380"/>
        <dbReference type="Rhea" id="RHEA-COMP:9566"/>
        <dbReference type="Rhea" id="RHEA-COMP:10914"/>
        <dbReference type="ChEBI" id="CHEBI:15378"/>
        <dbReference type="ChEBI" id="CHEBI:17976"/>
        <dbReference type="ChEBI" id="CHEBI:57856"/>
        <dbReference type="ChEBI" id="CHEBI:59789"/>
        <dbReference type="ChEBI" id="CHEBI:84422"/>
        <dbReference type="EC" id="2.1.1.64"/>
    </reaction>
</comment>
<comment type="caution">
    <text evidence="6">The sequence shown here is derived from an EMBL/GenBank/DDBJ whole genome shotgun (WGS) entry which is preliminary data.</text>
</comment>
<organism evidence="6 7">
    <name type="scientific">Aliidiomarina haloalkalitolerans</name>
    <dbReference type="NCBI Taxonomy" id="859059"/>
    <lineage>
        <taxon>Bacteria</taxon>
        <taxon>Pseudomonadati</taxon>
        <taxon>Pseudomonadota</taxon>
        <taxon>Gammaproteobacteria</taxon>
        <taxon>Alteromonadales</taxon>
        <taxon>Idiomarinaceae</taxon>
        <taxon>Aliidiomarina</taxon>
    </lineage>
</organism>
<dbReference type="UniPathway" id="UPA00232"/>
<sequence length="248" mass="27803">MLDKSEKSELQSKELRKFDAMANEWWDPTGKFKHVLAFNAARLAVIRDMLVQHFQLDPARAEPLHGLRILDVGCGGGLLSEPLAQLGATVTAIDGSAVSIEVAKAHAQQSGVQVDYRHNLVEELLAQGMEPFDVVLNTEVIEHVQDQQGLIDTCCQLCKDDGLFVMATLNRTWKSWLFGIIGAEYVLRLLPRGTHDWRFFVTPAEFASMLKPHGFRALEPVGLTFNPFTKRWRTSSDTRVNYLLAAVK</sequence>
<keyword evidence="4 5" id="KW-0949">S-adenosyl-L-methionine</keyword>
<evidence type="ECO:0000256" key="5">
    <source>
        <dbReference type="HAMAP-Rule" id="MF_00472"/>
    </source>
</evidence>
<dbReference type="AlphaFoldDB" id="A0A432VUR7"/>
<keyword evidence="2 5" id="KW-0808">Transferase</keyword>
<feature type="binding site" evidence="5">
    <location>
        <position position="138"/>
    </location>
    <ligand>
        <name>S-adenosyl-L-methionine</name>
        <dbReference type="ChEBI" id="CHEBI:59789"/>
    </ligand>
</feature>
<dbReference type="InterPro" id="IPR029063">
    <property type="entry name" value="SAM-dependent_MTases_sf"/>
</dbReference>